<dbReference type="EMBL" id="CP013140">
    <property type="protein sequence ID" value="ALN57105.1"/>
    <property type="molecule type" value="Genomic_DNA"/>
</dbReference>
<dbReference type="RefSeq" id="WP_057947024.1">
    <property type="nucleotide sequence ID" value="NZ_CP067396.1"/>
</dbReference>
<sequence length="132" mass="14545">MQVETNDYVELKHEILDGMRSYMEDLAQDGADAGYGAAEIDECERVIDALLAALRNAVGDGERVPSPAQLDRSARAAVEQAVRALNALNARCRYNLIETDQREGLCELVRSALAGIGALRGQDDPTEPWREW</sequence>
<dbReference type="OrthoDB" id="9182697at2"/>
<organism evidence="1 2">
    <name type="scientific">Lysobacter enzymogenes</name>
    <dbReference type="NCBI Taxonomy" id="69"/>
    <lineage>
        <taxon>Bacteria</taxon>
        <taxon>Pseudomonadati</taxon>
        <taxon>Pseudomonadota</taxon>
        <taxon>Gammaproteobacteria</taxon>
        <taxon>Lysobacterales</taxon>
        <taxon>Lysobacteraceae</taxon>
        <taxon>Lysobacter</taxon>
    </lineage>
</organism>
<dbReference type="KEGG" id="lez:GLE_1750"/>
<reference evidence="1 2" key="1">
    <citation type="submission" date="2015-11" db="EMBL/GenBank/DDBJ databases">
        <title>Genome sequences of Lysobacter enzymogenes strain C3 and Lysobacter antibioticus ATCC 29479.</title>
        <authorList>
            <person name="Kobayashi D.Y."/>
        </authorList>
    </citation>
    <scope>NUCLEOTIDE SEQUENCE [LARGE SCALE GENOMIC DNA]</scope>
    <source>
        <strain evidence="1 2">C3</strain>
    </source>
</reference>
<dbReference type="AlphaFoldDB" id="A0A0S2DF07"/>
<dbReference type="Proteomes" id="UP000061569">
    <property type="component" value="Chromosome"/>
</dbReference>
<accession>A0A0S2DF07</accession>
<protein>
    <submittedName>
        <fullName evidence="1">Uncharacterized protein</fullName>
    </submittedName>
</protein>
<dbReference type="PATRIC" id="fig|69.6.peg.1726"/>
<name>A0A0S2DF07_LYSEN</name>
<proteinExistence type="predicted"/>
<evidence type="ECO:0000313" key="1">
    <source>
        <dbReference type="EMBL" id="ALN57105.1"/>
    </source>
</evidence>
<evidence type="ECO:0000313" key="2">
    <source>
        <dbReference type="Proteomes" id="UP000061569"/>
    </source>
</evidence>
<gene>
    <name evidence="1" type="ORF">GLE_1750</name>
</gene>